<dbReference type="InterPro" id="IPR003719">
    <property type="entry name" value="Phenazine_PhzF-like"/>
</dbReference>
<evidence type="ECO:0000313" key="4">
    <source>
        <dbReference type="Proteomes" id="UP000248741"/>
    </source>
</evidence>
<feature type="active site" evidence="1">
    <location>
        <position position="44"/>
    </location>
</feature>
<dbReference type="PANTHER" id="PTHR13774">
    <property type="entry name" value="PHENAZINE BIOSYNTHESIS PROTEIN"/>
    <property type="match status" value="1"/>
</dbReference>
<dbReference type="NCBIfam" id="TIGR00654">
    <property type="entry name" value="PhzF_family"/>
    <property type="match status" value="1"/>
</dbReference>
<dbReference type="Pfam" id="PF02567">
    <property type="entry name" value="PhzC-PhzF"/>
    <property type="match status" value="1"/>
</dbReference>
<dbReference type="Gene3D" id="3.10.310.10">
    <property type="entry name" value="Diaminopimelate Epimerase, Chain A, domain 1"/>
    <property type="match status" value="2"/>
</dbReference>
<evidence type="ECO:0000256" key="1">
    <source>
        <dbReference type="PIRSR" id="PIRSR016184-1"/>
    </source>
</evidence>
<dbReference type="RefSeq" id="WP_014836302.1">
    <property type="nucleotide sequence ID" value="NZ_AP019662.1"/>
</dbReference>
<dbReference type="AlphaFoldDB" id="A0ABD7MSB9"/>
<evidence type="ECO:0000313" key="2">
    <source>
        <dbReference type="EMBL" id="GJJ42958.1"/>
    </source>
</evidence>
<reference evidence="2 5" key="2">
    <citation type="submission" date="2021-11" db="EMBL/GenBank/DDBJ databases">
        <title>Whole genome sequences of diphtheriae toxin producing Corynebacterium ulcerans isolates from cats in Osaka, Japan.</title>
        <authorList>
            <person name="Umeda K."/>
            <person name="Hirai Y."/>
        </authorList>
    </citation>
    <scope>NUCLEOTIDE SEQUENCE [LARGE SCALE GENOMIC DNA]</scope>
    <source>
        <strain evidence="2 5">12109B-1</strain>
    </source>
</reference>
<sequence length="272" mass="29168">MRVSYVDVFSTGPLSGNPVAVVHDADQLSQRQMQRFAAWTHLSETTFLLEPTTPNADYRVRIFSPTKEFPFAGHPTLGSAAAWLAAGGVMQGAHIVQECSVGLVPIQIDKDVLSFQAPALLDTSPLPPEQIQRIPQALGITFDDIVKTQRIDNGTGWIGVLLSPGVDIRGIKPHYALMEGLKLGVVSLLDSSDGDVMEVRAFNPDIGEDPVTGSLNAGLAQWLIREGMVPPSYSARQGAVLGRAGKIFVSQRADALWVGGQCRLTISGTVNI</sequence>
<dbReference type="EMBL" id="BQFK01000002">
    <property type="protein sequence ID" value="GJJ42958.1"/>
    <property type="molecule type" value="Genomic_DNA"/>
</dbReference>
<name>A0ABD7MSB9_CORUL</name>
<dbReference type="Proteomes" id="UP000248741">
    <property type="component" value="Chromosome 1"/>
</dbReference>
<dbReference type="SUPFAM" id="SSF54506">
    <property type="entry name" value="Diaminopimelate epimerase-like"/>
    <property type="match status" value="1"/>
</dbReference>
<dbReference type="EC" id="5.1.-.-" evidence="3"/>
<protein>
    <submittedName>
        <fullName evidence="2">Phenazine biosynthesis protein PhzF</fullName>
    </submittedName>
    <submittedName>
        <fullName evidence="3">PhzF family phenazine biosynthesis protein</fullName>
        <ecNumber evidence="3">5.1.-.-</ecNumber>
    </submittedName>
</protein>
<dbReference type="EMBL" id="LS483400">
    <property type="protein sequence ID" value="SQG50792.1"/>
    <property type="molecule type" value="Genomic_DNA"/>
</dbReference>
<accession>A0ABD7MSB9</accession>
<proteinExistence type="predicted"/>
<dbReference type="Proteomes" id="UP001205910">
    <property type="component" value="Unassembled WGS sequence"/>
</dbReference>
<dbReference type="PIRSF" id="PIRSF016184">
    <property type="entry name" value="PhzC_PhzF"/>
    <property type="match status" value="1"/>
</dbReference>
<evidence type="ECO:0000313" key="5">
    <source>
        <dbReference type="Proteomes" id="UP001205910"/>
    </source>
</evidence>
<gene>
    <name evidence="3" type="primary">phzF</name>
    <name evidence="2" type="ORF">CULCOIPH005_11470</name>
    <name evidence="3" type="ORF">NCTC7908_00873</name>
</gene>
<dbReference type="GO" id="GO:0016853">
    <property type="term" value="F:isomerase activity"/>
    <property type="evidence" value="ECO:0007669"/>
    <property type="project" value="UniProtKB-KW"/>
</dbReference>
<keyword evidence="3" id="KW-0413">Isomerase</keyword>
<reference evidence="3 4" key="1">
    <citation type="submission" date="2018-06" db="EMBL/GenBank/DDBJ databases">
        <authorList>
            <consortium name="Pathogen Informatics"/>
            <person name="Doyle S."/>
        </authorList>
    </citation>
    <scope>NUCLEOTIDE SEQUENCE [LARGE SCALE GENOMIC DNA]</scope>
    <source>
        <strain evidence="3 4">NCTC7908</strain>
    </source>
</reference>
<evidence type="ECO:0000313" key="3">
    <source>
        <dbReference type="EMBL" id="SQG50792.1"/>
    </source>
</evidence>
<organism evidence="3 4">
    <name type="scientific">Corynebacterium ulcerans</name>
    <dbReference type="NCBI Taxonomy" id="65058"/>
    <lineage>
        <taxon>Bacteria</taxon>
        <taxon>Bacillati</taxon>
        <taxon>Actinomycetota</taxon>
        <taxon>Actinomycetes</taxon>
        <taxon>Mycobacteriales</taxon>
        <taxon>Corynebacteriaceae</taxon>
        <taxon>Corynebacterium</taxon>
    </lineage>
</organism>
<dbReference type="PANTHER" id="PTHR13774:SF32">
    <property type="entry name" value="ANTISENSE-ENHANCING SEQUENCE 1"/>
    <property type="match status" value="1"/>
</dbReference>